<sequence>MAKLTRYRSVDKTFLNVISAFAQQIAIDLLIANVRECAVKTGDEGVKGEGKDYEFTLVVDSIDDRFYLDADDFADKFKSNHTDVGLCSNIDFPNLDFTSKIPNTVYRKMEGECISEIYQNNWILLMLIISPIMLFLLWQEEIGKQIFFAWITSFADDDDISTMQMGLKIGRLLGRNGNAHSDCVVWEMNTSYQRASDITVRHFFGGCGTGNKPDSALRYIFSTFIHHTSGKGWPKRLKGNVFPIGNIYCEGSEFSNM</sequence>
<evidence type="ECO:0000256" key="1">
    <source>
        <dbReference type="SAM" id="Phobius"/>
    </source>
</evidence>
<reference evidence="2" key="1">
    <citation type="journal article" date="2020" name="G3 (Bethesda)">
        <title>High-Quality Assemblies for Three Invasive Social Wasps from the &lt;i&gt;Vespula&lt;/i&gt; Genus.</title>
        <authorList>
            <person name="Harrop T.W.R."/>
            <person name="Guhlin J."/>
            <person name="McLaughlin G.M."/>
            <person name="Permina E."/>
            <person name="Stockwell P."/>
            <person name="Gilligan J."/>
            <person name="Le Lec M.F."/>
            <person name="Gruber M.A.M."/>
            <person name="Quinn O."/>
            <person name="Lovegrove M."/>
            <person name="Duncan E.J."/>
            <person name="Remnant E.J."/>
            <person name="Van Eeckhoven J."/>
            <person name="Graham B."/>
            <person name="Knapp R.A."/>
            <person name="Langford K.W."/>
            <person name="Kronenberg Z."/>
            <person name="Press M.O."/>
            <person name="Eacker S.M."/>
            <person name="Wilson-Rankin E.E."/>
            <person name="Purcell J."/>
            <person name="Lester P.J."/>
            <person name="Dearden P.K."/>
        </authorList>
    </citation>
    <scope>NUCLEOTIDE SEQUENCE</scope>
    <source>
        <strain evidence="2">Linc-1</strain>
    </source>
</reference>
<evidence type="ECO:0000313" key="2">
    <source>
        <dbReference type="EMBL" id="KAF7380331.1"/>
    </source>
</evidence>
<keyword evidence="1" id="KW-0472">Membrane</keyword>
<protein>
    <submittedName>
        <fullName evidence="2">Uncharacterized protein</fullName>
    </submittedName>
</protein>
<accession>A0A834J186</accession>
<name>A0A834J186_VESGE</name>
<dbReference type="EMBL" id="JACSDZ010000023">
    <property type="protein sequence ID" value="KAF7380331.1"/>
    <property type="molecule type" value="Genomic_DNA"/>
</dbReference>
<evidence type="ECO:0000313" key="3">
    <source>
        <dbReference type="Proteomes" id="UP000617340"/>
    </source>
</evidence>
<feature type="transmembrane region" description="Helical" evidence="1">
    <location>
        <begin position="122"/>
        <end position="138"/>
    </location>
</feature>
<keyword evidence="1" id="KW-0812">Transmembrane</keyword>
<gene>
    <name evidence="2" type="ORF">HZH68_016196</name>
</gene>
<keyword evidence="1" id="KW-1133">Transmembrane helix</keyword>
<comment type="caution">
    <text evidence="2">The sequence shown here is derived from an EMBL/GenBank/DDBJ whole genome shotgun (WGS) entry which is preliminary data.</text>
</comment>
<keyword evidence="3" id="KW-1185">Reference proteome</keyword>
<proteinExistence type="predicted"/>
<organism evidence="2 3">
    <name type="scientific">Vespula germanica</name>
    <name type="common">German yellow jacket</name>
    <name type="synonym">Paravespula germanica</name>
    <dbReference type="NCBI Taxonomy" id="30212"/>
    <lineage>
        <taxon>Eukaryota</taxon>
        <taxon>Metazoa</taxon>
        <taxon>Ecdysozoa</taxon>
        <taxon>Arthropoda</taxon>
        <taxon>Hexapoda</taxon>
        <taxon>Insecta</taxon>
        <taxon>Pterygota</taxon>
        <taxon>Neoptera</taxon>
        <taxon>Endopterygota</taxon>
        <taxon>Hymenoptera</taxon>
        <taxon>Apocrita</taxon>
        <taxon>Aculeata</taxon>
        <taxon>Vespoidea</taxon>
        <taxon>Vespidae</taxon>
        <taxon>Vespinae</taxon>
        <taxon>Vespula</taxon>
    </lineage>
</organism>
<dbReference type="Proteomes" id="UP000617340">
    <property type="component" value="Unassembled WGS sequence"/>
</dbReference>
<dbReference type="AlphaFoldDB" id="A0A834J186"/>